<proteinExistence type="predicted"/>
<protein>
    <submittedName>
        <fullName evidence="1">Uncharacterized protein</fullName>
    </submittedName>
</protein>
<reference evidence="1 2" key="1">
    <citation type="submission" date="2021-03" db="EMBL/GenBank/DDBJ databases">
        <title>Fibrella sp. HMF5036 genome sequencing and assembly.</title>
        <authorList>
            <person name="Kang H."/>
            <person name="Kim H."/>
            <person name="Bae S."/>
            <person name="Joh K."/>
        </authorList>
    </citation>
    <scope>NUCLEOTIDE SEQUENCE [LARGE SCALE GENOMIC DNA]</scope>
    <source>
        <strain evidence="1 2">HMF5036</strain>
    </source>
</reference>
<dbReference type="Proteomes" id="UP000664795">
    <property type="component" value="Unassembled WGS sequence"/>
</dbReference>
<evidence type="ECO:0000313" key="1">
    <source>
        <dbReference type="EMBL" id="MBO0930259.1"/>
    </source>
</evidence>
<organism evidence="1 2">
    <name type="scientific">Fibrella aquatilis</name>
    <dbReference type="NCBI Taxonomy" id="2817059"/>
    <lineage>
        <taxon>Bacteria</taxon>
        <taxon>Pseudomonadati</taxon>
        <taxon>Bacteroidota</taxon>
        <taxon>Cytophagia</taxon>
        <taxon>Cytophagales</taxon>
        <taxon>Spirosomataceae</taxon>
        <taxon>Fibrella</taxon>
    </lineage>
</organism>
<dbReference type="EMBL" id="JAFMYU010000003">
    <property type="protein sequence ID" value="MBO0930259.1"/>
    <property type="molecule type" value="Genomic_DNA"/>
</dbReference>
<comment type="caution">
    <text evidence="1">The sequence shown here is derived from an EMBL/GenBank/DDBJ whole genome shotgun (WGS) entry which is preliminary data.</text>
</comment>
<evidence type="ECO:0000313" key="2">
    <source>
        <dbReference type="Proteomes" id="UP000664795"/>
    </source>
</evidence>
<gene>
    <name evidence="1" type="ORF">J2I48_04595</name>
</gene>
<keyword evidence="2" id="KW-1185">Reference proteome</keyword>
<dbReference type="RefSeq" id="WP_207334227.1">
    <property type="nucleotide sequence ID" value="NZ_JAFMYU010000003.1"/>
</dbReference>
<dbReference type="AlphaFoldDB" id="A0A939G1G6"/>
<accession>A0A939G1G6</accession>
<sequence length="182" mass="20416">MKTVFFFLLGFVLITTSCKKDGAADVQPGSNPGGSLPTAVVGKWMYGSFSMADFWTYNGTYAGKPFELAVVFDFKANGTYEKYFVSSARDYSCRTEAFTYEKGIVKFSEADGSFTCTPTEGKYRGFYSCVPSRNIDRSMEKSEMKVQTYYYELKTGSNGKPTIVVRFNRADENVSTFLPTSW</sequence>
<dbReference type="PROSITE" id="PS51257">
    <property type="entry name" value="PROKAR_LIPOPROTEIN"/>
    <property type="match status" value="1"/>
</dbReference>
<name>A0A939G1G6_9BACT</name>